<feature type="region of interest" description="Disordered" evidence="2">
    <location>
        <begin position="1"/>
        <end position="24"/>
    </location>
</feature>
<dbReference type="InterPro" id="IPR001878">
    <property type="entry name" value="Znf_CCHC"/>
</dbReference>
<evidence type="ECO:0000256" key="2">
    <source>
        <dbReference type="SAM" id="MobiDB-lite"/>
    </source>
</evidence>
<dbReference type="PROSITE" id="PS50158">
    <property type="entry name" value="ZF_CCHC"/>
    <property type="match status" value="1"/>
</dbReference>
<evidence type="ECO:0000313" key="6">
    <source>
        <dbReference type="RefSeq" id="XP_026661856.2"/>
    </source>
</evidence>
<gene>
    <name evidence="5 6 7 8 9" type="primary">LOC103710641</name>
</gene>
<reference evidence="5 6" key="2">
    <citation type="submission" date="2025-04" db="UniProtKB">
        <authorList>
            <consortium name="RefSeq"/>
        </authorList>
    </citation>
    <scope>IDENTIFICATION</scope>
    <source>
        <tissue evidence="5 6">Young leaves</tissue>
    </source>
</reference>
<dbReference type="Gene3D" id="4.10.60.10">
    <property type="entry name" value="Zinc finger, CCHC-type"/>
    <property type="match status" value="1"/>
</dbReference>
<dbReference type="PANTHER" id="PTHR15503:SF45">
    <property type="entry name" value="RNA-DIRECTED DNA POLYMERASE HOMOLOG"/>
    <property type="match status" value="1"/>
</dbReference>
<accession>A0A8B7MUN9</accession>
<evidence type="ECO:0000259" key="3">
    <source>
        <dbReference type="PROSITE" id="PS50158"/>
    </source>
</evidence>
<evidence type="ECO:0000313" key="9">
    <source>
        <dbReference type="RefSeq" id="XP_038983097.1"/>
    </source>
</evidence>
<dbReference type="KEGG" id="pda:103710641"/>
<dbReference type="RefSeq" id="XP_026661858.2">
    <property type="nucleotide sequence ID" value="XM_026806057.2"/>
</dbReference>
<dbReference type="RefSeq" id="XP_026661856.2">
    <property type="nucleotide sequence ID" value="XM_026806055.2"/>
</dbReference>
<dbReference type="RefSeq" id="XP_017699172.2">
    <property type="nucleotide sequence ID" value="XM_017843683.3"/>
</dbReference>
<proteinExistence type="predicted"/>
<protein>
    <submittedName>
        <fullName evidence="5 6">Uncharacterized protein LOC103710641</fullName>
    </submittedName>
</protein>
<evidence type="ECO:0000313" key="4">
    <source>
        <dbReference type="Proteomes" id="UP000228380"/>
    </source>
</evidence>
<dbReference type="GeneID" id="103710641"/>
<keyword evidence="1" id="KW-0479">Metal-binding</keyword>
<evidence type="ECO:0000313" key="8">
    <source>
        <dbReference type="RefSeq" id="XP_038983094.1"/>
    </source>
</evidence>
<dbReference type="OrthoDB" id="851888at2759"/>
<dbReference type="RefSeq" id="XP_038983097.1">
    <property type="nucleotide sequence ID" value="XM_039127169.1"/>
</dbReference>
<sequence>MEDEREMRAPSPDPSSQLTTPTTPHSIATQADLAGVYQLIAQLLQQQQQMQLTARPIQPTDSYYERFCRLNPPMFDGGLDPLTAEIWIWKMEKMYQALQFPEEVQVRLAIPMLRGNAEFWWSAMGAAYEVNEMTWREFKGLFYAQYIPDSVKQTKQNEFLSLTQSEHMTVLDYANKFNELGRFCPQFMEDERSKANRFEQGLRYEIRSRTSSHLFTSYQDILDRALKVEAELKRSDRERADLKRPWLAGSQSGRPRNFRGPLIQKRHIRVCTYCGKSHSGPCLRRVGACFSCRQIGHLARDCPNKRMNEPRPPVLGDQRPRINPRVFALTHQDVSASDQMVIDHRQ</sequence>
<dbReference type="Proteomes" id="UP000228380">
    <property type="component" value="Chromosome 1"/>
</dbReference>
<evidence type="ECO:0000313" key="5">
    <source>
        <dbReference type="RefSeq" id="XP_017699172.2"/>
    </source>
</evidence>
<dbReference type="RefSeq" id="XP_038983094.1">
    <property type="nucleotide sequence ID" value="XM_039127166.1"/>
</dbReference>
<evidence type="ECO:0000256" key="1">
    <source>
        <dbReference type="PROSITE-ProRule" id="PRU00047"/>
    </source>
</evidence>
<dbReference type="SMART" id="SM00343">
    <property type="entry name" value="ZnF_C2HC"/>
    <property type="match status" value="1"/>
</dbReference>
<name>A0A8B7MUN9_PHODC</name>
<dbReference type="PANTHER" id="PTHR15503">
    <property type="entry name" value="LDOC1 RELATED"/>
    <property type="match status" value="1"/>
</dbReference>
<organism evidence="4 5">
    <name type="scientific">Phoenix dactylifera</name>
    <name type="common">Date palm</name>
    <dbReference type="NCBI Taxonomy" id="42345"/>
    <lineage>
        <taxon>Eukaryota</taxon>
        <taxon>Viridiplantae</taxon>
        <taxon>Streptophyta</taxon>
        <taxon>Embryophyta</taxon>
        <taxon>Tracheophyta</taxon>
        <taxon>Spermatophyta</taxon>
        <taxon>Magnoliopsida</taxon>
        <taxon>Liliopsida</taxon>
        <taxon>Arecaceae</taxon>
        <taxon>Coryphoideae</taxon>
        <taxon>Phoeniceae</taxon>
        <taxon>Phoenix</taxon>
    </lineage>
</organism>
<dbReference type="Pfam" id="PF03732">
    <property type="entry name" value="Retrotrans_gag"/>
    <property type="match status" value="1"/>
</dbReference>
<dbReference type="GO" id="GO:0003676">
    <property type="term" value="F:nucleic acid binding"/>
    <property type="evidence" value="ECO:0007669"/>
    <property type="project" value="InterPro"/>
</dbReference>
<dbReference type="SUPFAM" id="SSF57756">
    <property type="entry name" value="Retrovirus zinc finger-like domains"/>
    <property type="match status" value="1"/>
</dbReference>
<dbReference type="InterPro" id="IPR036875">
    <property type="entry name" value="Znf_CCHC_sf"/>
</dbReference>
<feature type="compositionally biased region" description="Polar residues" evidence="2">
    <location>
        <begin position="14"/>
        <end position="24"/>
    </location>
</feature>
<reference evidence="4" key="1">
    <citation type="journal article" date="2019" name="Nat. Commun.">
        <title>Genome-wide association mapping of date palm fruit traits.</title>
        <authorList>
            <person name="Hazzouri K.M."/>
            <person name="Gros-Balthazard M."/>
            <person name="Flowers J.M."/>
            <person name="Copetti D."/>
            <person name="Lemansour A."/>
            <person name="Lebrun M."/>
            <person name="Masmoudi K."/>
            <person name="Ferrand S."/>
            <person name="Dhar M.I."/>
            <person name="Fresquez Z.A."/>
            <person name="Rosas U."/>
            <person name="Zhang J."/>
            <person name="Talag J."/>
            <person name="Lee S."/>
            <person name="Kudrna D."/>
            <person name="Powell R.F."/>
            <person name="Leitch I.J."/>
            <person name="Krueger R.R."/>
            <person name="Wing R.A."/>
            <person name="Amiri K.M.A."/>
            <person name="Purugganan M.D."/>
        </authorList>
    </citation>
    <scope>NUCLEOTIDE SEQUENCE [LARGE SCALE GENOMIC DNA]</scope>
    <source>
        <strain evidence="4">cv. Khalas</strain>
    </source>
</reference>
<dbReference type="AlphaFoldDB" id="A0A8B7MUN9"/>
<keyword evidence="1" id="KW-0862">Zinc</keyword>
<evidence type="ECO:0000313" key="7">
    <source>
        <dbReference type="RefSeq" id="XP_026661858.2"/>
    </source>
</evidence>
<dbReference type="InterPro" id="IPR005162">
    <property type="entry name" value="Retrotrans_gag_dom"/>
</dbReference>
<dbReference type="Pfam" id="PF00098">
    <property type="entry name" value="zf-CCHC"/>
    <property type="match status" value="1"/>
</dbReference>
<dbReference type="GO" id="GO:0008270">
    <property type="term" value="F:zinc ion binding"/>
    <property type="evidence" value="ECO:0007669"/>
    <property type="project" value="UniProtKB-KW"/>
</dbReference>
<feature type="domain" description="CCHC-type" evidence="3">
    <location>
        <begin position="289"/>
        <end position="304"/>
    </location>
</feature>
<keyword evidence="4" id="KW-1185">Reference proteome</keyword>
<keyword evidence="1" id="KW-0863">Zinc-finger</keyword>
<dbReference type="InterPro" id="IPR032567">
    <property type="entry name" value="RTL1-rel"/>
</dbReference>